<evidence type="ECO:0000256" key="6">
    <source>
        <dbReference type="ARBA" id="ARBA00022960"/>
    </source>
</evidence>
<feature type="domain" description="Glycosyl transferase family 51" evidence="12">
    <location>
        <begin position="452"/>
        <end position="599"/>
    </location>
</feature>
<dbReference type="Pfam" id="PF00912">
    <property type="entry name" value="Transgly"/>
    <property type="match status" value="1"/>
</dbReference>
<proteinExistence type="predicted"/>
<keyword evidence="1" id="KW-1003">Cell membrane</keyword>
<keyword evidence="7" id="KW-0573">Peptidoglycan synthesis</keyword>
<dbReference type="SUPFAM" id="SSF53955">
    <property type="entry name" value="Lysozyme-like"/>
    <property type="match status" value="1"/>
</dbReference>
<evidence type="ECO:0000256" key="1">
    <source>
        <dbReference type="ARBA" id="ARBA00022475"/>
    </source>
</evidence>
<dbReference type="GO" id="GO:0016740">
    <property type="term" value="F:transferase activity"/>
    <property type="evidence" value="ECO:0007669"/>
    <property type="project" value="UniProtKB-KW"/>
</dbReference>
<feature type="transmembrane region" description="Helical" evidence="11">
    <location>
        <begin position="20"/>
        <end position="40"/>
    </location>
</feature>
<dbReference type="EMBL" id="BMIK01000021">
    <property type="protein sequence ID" value="GGC44298.1"/>
    <property type="molecule type" value="Genomic_DNA"/>
</dbReference>
<dbReference type="Gene3D" id="1.10.3810.10">
    <property type="entry name" value="Biosynthetic peptidoglycan transglycosylase-like"/>
    <property type="match status" value="1"/>
</dbReference>
<evidence type="ECO:0000256" key="4">
    <source>
        <dbReference type="ARBA" id="ARBA00022679"/>
    </source>
</evidence>
<organism evidence="13 14">
    <name type="scientific">Parapedobacter defluvii</name>
    <dbReference type="NCBI Taxonomy" id="2045106"/>
    <lineage>
        <taxon>Bacteria</taxon>
        <taxon>Pseudomonadati</taxon>
        <taxon>Bacteroidota</taxon>
        <taxon>Sphingobacteriia</taxon>
        <taxon>Sphingobacteriales</taxon>
        <taxon>Sphingobacteriaceae</taxon>
        <taxon>Parapedobacter</taxon>
    </lineage>
</organism>
<dbReference type="InterPro" id="IPR036950">
    <property type="entry name" value="PBP_transglycosylase"/>
</dbReference>
<dbReference type="PANTHER" id="PTHR30400:SF0">
    <property type="entry name" value="BIOSYNTHETIC PEPTIDOGLYCAN TRANSGLYCOSYLASE"/>
    <property type="match status" value="1"/>
</dbReference>
<keyword evidence="6" id="KW-0133">Cell shape</keyword>
<keyword evidence="9 11" id="KW-0472">Membrane</keyword>
<evidence type="ECO:0000256" key="10">
    <source>
        <dbReference type="ARBA" id="ARBA00023316"/>
    </source>
</evidence>
<evidence type="ECO:0000256" key="3">
    <source>
        <dbReference type="ARBA" id="ARBA00022676"/>
    </source>
</evidence>
<evidence type="ECO:0000256" key="7">
    <source>
        <dbReference type="ARBA" id="ARBA00022984"/>
    </source>
</evidence>
<evidence type="ECO:0000256" key="2">
    <source>
        <dbReference type="ARBA" id="ARBA00022519"/>
    </source>
</evidence>
<evidence type="ECO:0000313" key="14">
    <source>
        <dbReference type="Proteomes" id="UP000597338"/>
    </source>
</evidence>
<evidence type="ECO:0000256" key="5">
    <source>
        <dbReference type="ARBA" id="ARBA00022692"/>
    </source>
</evidence>
<keyword evidence="10" id="KW-0961">Cell wall biogenesis/degradation</keyword>
<keyword evidence="4 13" id="KW-0808">Transferase</keyword>
<protein>
    <submittedName>
        <fullName evidence="13">Glycosyl transferase</fullName>
    </submittedName>
</protein>
<evidence type="ECO:0000259" key="12">
    <source>
        <dbReference type="Pfam" id="PF00912"/>
    </source>
</evidence>
<dbReference type="InterPro" id="IPR011812">
    <property type="entry name" value="Pep_trsgly"/>
</dbReference>
<keyword evidence="2" id="KW-0997">Cell inner membrane</keyword>
<dbReference type="Proteomes" id="UP000597338">
    <property type="component" value="Unassembled WGS sequence"/>
</dbReference>
<sequence length="695" mass="79021">MVNRIIRQFLAKITKRQLVIGGIILGVFLVGAVVAFTIAYHKREALLATTVKRMQTKLADDYQIDLDIGKAYFSGLTTVTLEEVSITPQDRDQLAGIADVSVSVRLFPLITGDVKFGRLRAHNARIQLIKKDSISNYDFLFRERDTLQHEPDQASAEQTEAQSINMAQAANRMLNSILYKIPEDMELREFLLTYRDDSIQQRISVPKADIDNGNLTSAVYLNDNKAAWQVSGKLNPGKRQLYVKVHANGQKVALPLLEQKFGLKLSFDTIETRLREVYWTNNEFLHIKGEWAVKNLNINHWRIAQEDVTVPDAHVDAEVIVGNNHVELSKESTITVKKLEVHPYIRYTTAPEKTYAIALETPEMEAQDLFDAFPKGLFESLEGIRVSGNIQYQLEAFLDANNPDSVRFHSDMQQKGFKVNTWGAANIPKLNSTFVYTPYEDEKPVRDIVVGPENPNFIPLNQISPYLRNAILTTEDPSFFSHNGFVEEAIRTSIATNYKEKAFKRGGSTISMQLVKNVFLNRNKTLVRKLEEILIVWLMESTRAVSKERMYEVYLNVIEWGRNVYGITEASRYYFGKHPSQLTLGESIYLASIVPRPKTGLYAFDYEGRLKPYLGRYFTYIGNIMARRGLAPPDSAGGYGFYAVSLREPLRPDKPANVDTLQLQAPTPDFDAELEEVRGLLDRIFRTDPKEEEAP</sequence>
<keyword evidence="14" id="KW-1185">Reference proteome</keyword>
<dbReference type="InterPro" id="IPR001264">
    <property type="entry name" value="Glyco_trans_51"/>
</dbReference>
<dbReference type="InterPro" id="IPR023346">
    <property type="entry name" value="Lysozyme-like_dom_sf"/>
</dbReference>
<gene>
    <name evidence="13" type="ORF">GCM10011386_40780</name>
</gene>
<keyword evidence="8 11" id="KW-1133">Transmembrane helix</keyword>
<reference evidence="14" key="1">
    <citation type="journal article" date="2019" name="Int. J. Syst. Evol. Microbiol.">
        <title>The Global Catalogue of Microorganisms (GCM) 10K type strain sequencing project: providing services to taxonomists for standard genome sequencing and annotation.</title>
        <authorList>
            <consortium name="The Broad Institute Genomics Platform"/>
            <consortium name="The Broad Institute Genome Sequencing Center for Infectious Disease"/>
            <person name="Wu L."/>
            <person name="Ma J."/>
        </authorList>
    </citation>
    <scope>NUCLEOTIDE SEQUENCE [LARGE SCALE GENOMIC DNA]</scope>
    <source>
        <strain evidence="14">CGMCC 1.15342</strain>
    </source>
</reference>
<comment type="caution">
    <text evidence="13">The sequence shown here is derived from an EMBL/GenBank/DDBJ whole genome shotgun (WGS) entry which is preliminary data.</text>
</comment>
<evidence type="ECO:0000313" key="13">
    <source>
        <dbReference type="EMBL" id="GGC44298.1"/>
    </source>
</evidence>
<keyword evidence="5 11" id="KW-0812">Transmembrane</keyword>
<evidence type="ECO:0000256" key="9">
    <source>
        <dbReference type="ARBA" id="ARBA00023136"/>
    </source>
</evidence>
<name>A0ABQ1MQ12_9SPHI</name>
<accession>A0ABQ1MQ12</accession>
<dbReference type="PANTHER" id="PTHR30400">
    <property type="entry name" value="MONOFUNCTIONAL BIOSYNTHETIC PEPTIDOGLYCAN TRANSGLYCOSYLASE"/>
    <property type="match status" value="1"/>
</dbReference>
<evidence type="ECO:0000256" key="8">
    <source>
        <dbReference type="ARBA" id="ARBA00022989"/>
    </source>
</evidence>
<evidence type="ECO:0000256" key="11">
    <source>
        <dbReference type="SAM" id="Phobius"/>
    </source>
</evidence>
<keyword evidence="3" id="KW-0328">Glycosyltransferase</keyword>